<keyword evidence="4" id="KW-1185">Reference proteome</keyword>
<dbReference type="PANTHER" id="PTHR24273:SF32">
    <property type="entry name" value="HYALIN"/>
    <property type="match status" value="1"/>
</dbReference>
<evidence type="ECO:0000259" key="2">
    <source>
        <dbReference type="PROSITE" id="PS50825"/>
    </source>
</evidence>
<dbReference type="InterPro" id="IPR013783">
    <property type="entry name" value="Ig-like_fold"/>
</dbReference>
<organism evidence="3 4">
    <name type="scientific">Sediminibacterium roseum</name>
    <dbReference type="NCBI Taxonomy" id="1978412"/>
    <lineage>
        <taxon>Bacteria</taxon>
        <taxon>Pseudomonadati</taxon>
        <taxon>Bacteroidota</taxon>
        <taxon>Chitinophagia</taxon>
        <taxon>Chitinophagales</taxon>
        <taxon>Chitinophagaceae</taxon>
        <taxon>Sediminibacterium</taxon>
    </lineage>
</organism>
<evidence type="ECO:0000256" key="1">
    <source>
        <dbReference type="ARBA" id="ARBA00022737"/>
    </source>
</evidence>
<dbReference type="Gene3D" id="2.60.40.10">
    <property type="entry name" value="Immunoglobulins"/>
    <property type="match status" value="8"/>
</dbReference>
<sequence length="734" mass="75446">TVTYTATDHVGLQTVCSFTVTVVDAQKPVLSGVPSNVTAACNAVPGAATVTATDNCAASVAVVYNETRANGDCPSSYVLTRTWTATDAAGNTAVGTQVITVEDTQAPVLSAAPANATVECNAVPAAAILTATDNCDTPVVIFSETRTNGNCPSNYILTRTWTATDACGNTTSKTQTITVQDTQAPVISAAPADVTVACNAVPAAAILTATDNCDTPAVIFNETRTNGNSPNNYTLTRTWTATDACGNTASKTQTVTVRDTQAPVISAAPANATVECNAVPAAAILTATDNCDTPEVTFTEVRTNGNCPSNYTLTRTWTATDASGNTASKTQTITVQDTQAPVISAAPADATVECNAVPVAATLTATDNCDTPVVVFNETRTNGNSPNNYTLTRTWTATDGCGNTASKTQTVTVRDTQAPVISPAPADVTVECNAVPAAAILTATDNCDTPEVTFTEVRTNGNCPSNYILTRTWTATDASGNTASKTQTVTVQDTQAPVISAAPADATVACNAVPAAAVLTATDNCDTPVVVFTEVRTNGSSPFNYTLTRTWTATDACGNTSSKTQTVTVRDTQAPVISAAPADVTVECNEVPAAAILTATDNCDTPEVTFTEVRTNGNCPSNYILTRTWTATDASGNTASKTQTITVQDTQAPVISAAPADATVACNAVPAAAVLTATDNCDTPVVIFNETRTNGSSPFNYTLTRTWTATDGCGNTSSKTQTVTVRDTQAPVPT</sequence>
<evidence type="ECO:0000313" key="3">
    <source>
        <dbReference type="EMBL" id="NCI49349.1"/>
    </source>
</evidence>
<dbReference type="PROSITE" id="PS50825">
    <property type="entry name" value="HYR"/>
    <property type="match status" value="1"/>
</dbReference>
<dbReference type="Proteomes" id="UP000753802">
    <property type="component" value="Unassembled WGS sequence"/>
</dbReference>
<proteinExistence type="predicted"/>
<evidence type="ECO:0000313" key="4">
    <source>
        <dbReference type="Proteomes" id="UP000753802"/>
    </source>
</evidence>
<accession>A0ABW9ZQH5</accession>
<name>A0ABW9ZQH5_9BACT</name>
<dbReference type="PANTHER" id="PTHR24273">
    <property type="entry name" value="FI04643P-RELATED"/>
    <property type="match status" value="1"/>
</dbReference>
<gene>
    <name evidence="3" type="ORF">GWC95_05410</name>
</gene>
<comment type="caution">
    <text evidence="3">The sequence shown here is derived from an EMBL/GenBank/DDBJ whole genome shotgun (WGS) entry which is preliminary data.</text>
</comment>
<feature type="non-terminal residue" evidence="3">
    <location>
        <position position="1"/>
    </location>
</feature>
<dbReference type="InterPro" id="IPR003410">
    <property type="entry name" value="HYR_dom"/>
</dbReference>
<dbReference type="RefSeq" id="WP_202630222.1">
    <property type="nucleotide sequence ID" value="NZ_JAACJS010000008.1"/>
</dbReference>
<feature type="non-terminal residue" evidence="3">
    <location>
        <position position="734"/>
    </location>
</feature>
<keyword evidence="1" id="KW-0677">Repeat</keyword>
<feature type="domain" description="HYR" evidence="2">
    <location>
        <begin position="1"/>
        <end position="24"/>
    </location>
</feature>
<reference evidence="3 4" key="1">
    <citation type="submission" date="2020-01" db="EMBL/GenBank/DDBJ databases">
        <title>Genome analysis.</title>
        <authorList>
            <person name="Wu S."/>
            <person name="Wang G."/>
        </authorList>
    </citation>
    <scope>NUCLEOTIDE SEQUENCE [LARGE SCALE GENOMIC DNA]</scope>
    <source>
        <strain evidence="3 4">SYL130</strain>
    </source>
</reference>
<dbReference type="InterPro" id="IPR057078">
    <property type="entry name" value="HYR-4C"/>
</dbReference>
<dbReference type="Pfam" id="PF23237">
    <property type="entry name" value="HYR_4C"/>
    <property type="match status" value="6"/>
</dbReference>
<protein>
    <submittedName>
        <fullName evidence="3">Gliding motility-associated C-terminal domain-containing protein</fullName>
    </submittedName>
</protein>
<dbReference type="EMBL" id="JAACJS010000008">
    <property type="protein sequence ID" value="NCI49349.1"/>
    <property type="molecule type" value="Genomic_DNA"/>
</dbReference>